<gene>
    <name evidence="9" type="ORF">NIES37_72840</name>
</gene>
<dbReference type="GO" id="GO:0032993">
    <property type="term" value="C:protein-DNA complex"/>
    <property type="evidence" value="ECO:0007669"/>
    <property type="project" value="TreeGrafter"/>
</dbReference>
<keyword evidence="1 6" id="KW-0597">Phosphoprotein</keyword>
<dbReference type="InterPro" id="IPR039420">
    <property type="entry name" value="WalR-like"/>
</dbReference>
<keyword evidence="9" id="KW-0614">Plasmid</keyword>
<evidence type="ECO:0000259" key="8">
    <source>
        <dbReference type="PROSITE" id="PS50110"/>
    </source>
</evidence>
<evidence type="ECO:0000256" key="4">
    <source>
        <dbReference type="ARBA" id="ARBA00023125"/>
    </source>
</evidence>
<organism evidence="9 10">
    <name type="scientific">Tolypothrix tenuis PCC 7101</name>
    <dbReference type="NCBI Taxonomy" id="231146"/>
    <lineage>
        <taxon>Bacteria</taxon>
        <taxon>Bacillati</taxon>
        <taxon>Cyanobacteriota</taxon>
        <taxon>Cyanophyceae</taxon>
        <taxon>Nostocales</taxon>
        <taxon>Tolypothrichaceae</taxon>
        <taxon>Tolypothrix</taxon>
    </lineage>
</organism>
<sequence>MPKFLIVEDEANIRRQWRGLLESENHSCQEAEDIFETLELLIKNQNDPEDFDLIILDHHLGSETGLDAIEAIEQKVGKGYCQYRVVVITGHSNRNLATEYVKLGSIGHLLKPVSPAQFWVTIEAALERRYIYIEQKEDWEKAYEVLENLGILESVDKLRQVNVEVNEQYEILRATYEKLLEELEKSKGNEQEIGEAYRRAAITLNKSPGSIDSILPFLQPFQYKEAFWKDTENLFQSDRLGFYILQTYLKRIADNPKSLPIKLIAGTDNYYEYRVGSAFRLYYRKDGNVISLERFGHKKLQEKIIKYLREN</sequence>
<feature type="domain" description="Response regulatory" evidence="8">
    <location>
        <begin position="3"/>
        <end position="126"/>
    </location>
</feature>
<dbReference type="KEGG" id="ttq:NIES37_72840"/>
<evidence type="ECO:0000256" key="3">
    <source>
        <dbReference type="ARBA" id="ARBA00023015"/>
    </source>
</evidence>
<evidence type="ECO:0000256" key="1">
    <source>
        <dbReference type="ARBA" id="ARBA00022553"/>
    </source>
</evidence>
<evidence type="ECO:0000256" key="7">
    <source>
        <dbReference type="SAM" id="Coils"/>
    </source>
</evidence>
<dbReference type="GO" id="GO:0000156">
    <property type="term" value="F:phosphorelay response regulator activity"/>
    <property type="evidence" value="ECO:0007669"/>
    <property type="project" value="TreeGrafter"/>
</dbReference>
<name>A0A1Z4NC20_9CYAN</name>
<dbReference type="InterPro" id="IPR035093">
    <property type="entry name" value="RelE/ParE_toxin_dom_sf"/>
</dbReference>
<keyword evidence="2" id="KW-0902">Two-component regulatory system</keyword>
<dbReference type="GO" id="GO:0006355">
    <property type="term" value="P:regulation of DNA-templated transcription"/>
    <property type="evidence" value="ECO:0007669"/>
    <property type="project" value="TreeGrafter"/>
</dbReference>
<dbReference type="GO" id="GO:0000976">
    <property type="term" value="F:transcription cis-regulatory region binding"/>
    <property type="evidence" value="ECO:0007669"/>
    <property type="project" value="TreeGrafter"/>
</dbReference>
<evidence type="ECO:0000256" key="6">
    <source>
        <dbReference type="PROSITE-ProRule" id="PRU00169"/>
    </source>
</evidence>
<geneLocation type="plasmid" evidence="10">
    <name>Plasmid3 dna</name>
</geneLocation>
<evidence type="ECO:0000313" key="10">
    <source>
        <dbReference type="Proteomes" id="UP000218785"/>
    </source>
</evidence>
<keyword evidence="4" id="KW-0238">DNA-binding</keyword>
<dbReference type="PANTHER" id="PTHR48111:SF1">
    <property type="entry name" value="TWO-COMPONENT RESPONSE REGULATOR ORR33"/>
    <property type="match status" value="1"/>
</dbReference>
<evidence type="ECO:0000313" key="9">
    <source>
        <dbReference type="EMBL" id="BAZ03271.1"/>
    </source>
</evidence>
<keyword evidence="10" id="KW-1185">Reference proteome</keyword>
<dbReference type="InterPro" id="IPR001789">
    <property type="entry name" value="Sig_transdc_resp-reg_receiver"/>
</dbReference>
<dbReference type="Gene3D" id="3.30.2310.20">
    <property type="entry name" value="RelE-like"/>
    <property type="match status" value="1"/>
</dbReference>
<keyword evidence="3" id="KW-0805">Transcription regulation</keyword>
<dbReference type="GO" id="GO:0005829">
    <property type="term" value="C:cytosol"/>
    <property type="evidence" value="ECO:0007669"/>
    <property type="project" value="TreeGrafter"/>
</dbReference>
<proteinExistence type="predicted"/>
<reference evidence="9 10" key="1">
    <citation type="submission" date="2017-06" db="EMBL/GenBank/DDBJ databases">
        <title>Genome sequencing of cyanobaciteial culture collection at National Institute for Environmental Studies (NIES).</title>
        <authorList>
            <person name="Hirose Y."/>
            <person name="Shimura Y."/>
            <person name="Fujisawa T."/>
            <person name="Nakamura Y."/>
            <person name="Kawachi M."/>
        </authorList>
    </citation>
    <scope>NUCLEOTIDE SEQUENCE [LARGE SCALE GENOMIC DNA]</scope>
    <source>
        <strain evidence="9 10">NIES-37</strain>
        <plasmid evidence="10">Plasmid3 dna</plasmid>
    </source>
</reference>
<evidence type="ECO:0000256" key="2">
    <source>
        <dbReference type="ARBA" id="ARBA00023012"/>
    </source>
</evidence>
<dbReference type="InterPro" id="IPR011006">
    <property type="entry name" value="CheY-like_superfamily"/>
</dbReference>
<dbReference type="SUPFAM" id="SSF52172">
    <property type="entry name" value="CheY-like"/>
    <property type="match status" value="1"/>
</dbReference>
<dbReference type="Pfam" id="PF00072">
    <property type="entry name" value="Response_reg"/>
    <property type="match status" value="1"/>
</dbReference>
<dbReference type="CDD" id="cd00156">
    <property type="entry name" value="REC"/>
    <property type="match status" value="1"/>
</dbReference>
<dbReference type="EMBL" id="AP018251">
    <property type="protein sequence ID" value="BAZ03271.1"/>
    <property type="molecule type" value="Genomic_DNA"/>
</dbReference>
<dbReference type="Proteomes" id="UP000218785">
    <property type="component" value="Plasmid plasmid3"/>
</dbReference>
<accession>A0A1Z4NC20</accession>
<protein>
    <submittedName>
        <fullName evidence="9">Putative sensory box/response regulator</fullName>
    </submittedName>
</protein>
<dbReference type="Gene3D" id="3.40.50.2300">
    <property type="match status" value="1"/>
</dbReference>
<keyword evidence="7" id="KW-0175">Coiled coil</keyword>
<dbReference type="AlphaFoldDB" id="A0A1Z4NC20"/>
<feature type="modified residue" description="4-aspartylphosphate" evidence="6">
    <location>
        <position position="57"/>
    </location>
</feature>
<dbReference type="RefSeq" id="WP_096585508.1">
    <property type="nucleotide sequence ID" value="NZ_CAWNJS010000004.1"/>
</dbReference>
<dbReference type="SMART" id="SM00448">
    <property type="entry name" value="REC"/>
    <property type="match status" value="1"/>
</dbReference>
<evidence type="ECO:0000256" key="5">
    <source>
        <dbReference type="ARBA" id="ARBA00023163"/>
    </source>
</evidence>
<dbReference type="SUPFAM" id="SSF143011">
    <property type="entry name" value="RelE-like"/>
    <property type="match status" value="1"/>
</dbReference>
<feature type="coiled-coil region" evidence="7">
    <location>
        <begin position="155"/>
        <end position="193"/>
    </location>
</feature>
<keyword evidence="5" id="KW-0804">Transcription</keyword>
<dbReference type="PROSITE" id="PS50110">
    <property type="entry name" value="RESPONSE_REGULATORY"/>
    <property type="match status" value="1"/>
</dbReference>
<dbReference type="PANTHER" id="PTHR48111">
    <property type="entry name" value="REGULATOR OF RPOS"/>
    <property type="match status" value="1"/>
</dbReference>